<sequence length="156" mass="17071">MSDIRDATPDERTAILAVEAARQAALIDGDLDTLARIFDDRLVHIHAPGVVHDKRMLLEHVGTRRAYLSIERGELAIRVVGDLAIATGPIVNELRNPDGSARTQRGVVTQVLVRDGDDWRFLNFQLTPLGEEVWGKLPSEQAASAAQSANTEEAAR</sequence>
<dbReference type="RefSeq" id="WP_243554270.1">
    <property type="nucleotide sequence ID" value="NZ_CP094528.1"/>
</dbReference>
<organism evidence="2 3">
    <name type="scientific">Agromyces larvae</name>
    <dbReference type="NCBI Taxonomy" id="2929802"/>
    <lineage>
        <taxon>Bacteria</taxon>
        <taxon>Bacillati</taxon>
        <taxon>Actinomycetota</taxon>
        <taxon>Actinomycetes</taxon>
        <taxon>Micrococcales</taxon>
        <taxon>Microbacteriaceae</taxon>
        <taxon>Agromyces</taxon>
    </lineage>
</organism>
<evidence type="ECO:0000313" key="3">
    <source>
        <dbReference type="Proteomes" id="UP000832097"/>
    </source>
</evidence>
<dbReference type="SUPFAM" id="SSF54427">
    <property type="entry name" value="NTF2-like"/>
    <property type="match status" value="1"/>
</dbReference>
<reference evidence="2 3" key="1">
    <citation type="submission" date="2022-03" db="EMBL/GenBank/DDBJ databases">
        <title>Mucilaginibacter sp. isolated from the gut of Protaetia brevitarsis seulensis larvae.</title>
        <authorList>
            <person name="Won M."/>
            <person name="Kim S.-J."/>
            <person name="Kwon S.-W."/>
        </authorList>
    </citation>
    <scope>NUCLEOTIDE SEQUENCE [LARGE SCALE GENOMIC DNA]</scope>
    <source>
        <strain evidence="2 3">CFWR-12</strain>
    </source>
</reference>
<keyword evidence="3" id="KW-1185">Reference proteome</keyword>
<feature type="domain" description="DUF4440" evidence="1">
    <location>
        <begin position="15"/>
        <end position="120"/>
    </location>
</feature>
<protein>
    <submittedName>
        <fullName evidence="2">Nuclear transport factor 2 family protein</fullName>
    </submittedName>
</protein>
<dbReference type="InterPro" id="IPR032710">
    <property type="entry name" value="NTF2-like_dom_sf"/>
</dbReference>
<evidence type="ECO:0000259" key="1">
    <source>
        <dbReference type="Pfam" id="PF14534"/>
    </source>
</evidence>
<evidence type="ECO:0000313" key="2">
    <source>
        <dbReference type="EMBL" id="UOE43309.1"/>
    </source>
</evidence>
<dbReference type="Proteomes" id="UP000832097">
    <property type="component" value="Chromosome"/>
</dbReference>
<proteinExistence type="predicted"/>
<dbReference type="EMBL" id="CP094528">
    <property type="protein sequence ID" value="UOE43309.1"/>
    <property type="molecule type" value="Genomic_DNA"/>
</dbReference>
<gene>
    <name evidence="2" type="ORF">MTO99_14105</name>
</gene>
<dbReference type="Pfam" id="PF14534">
    <property type="entry name" value="DUF4440"/>
    <property type="match status" value="1"/>
</dbReference>
<dbReference type="InterPro" id="IPR027843">
    <property type="entry name" value="DUF4440"/>
</dbReference>
<dbReference type="Gene3D" id="3.10.450.50">
    <property type="match status" value="1"/>
</dbReference>
<accession>A0ABY4BVW4</accession>
<name>A0ABY4BVW4_9MICO</name>